<proteinExistence type="inferred from homology"/>
<comment type="caution">
    <text evidence="8">The sequence shown here is derived from an EMBL/GenBank/DDBJ whole genome shotgun (WGS) entry which is preliminary data.</text>
</comment>
<feature type="domain" description="RagB/SusD" evidence="6">
    <location>
        <begin position="317"/>
        <end position="430"/>
    </location>
</feature>
<name>A0ABV5ZI46_9BACT</name>
<reference evidence="8 9" key="1">
    <citation type="submission" date="2024-09" db="EMBL/GenBank/DDBJ databases">
        <authorList>
            <person name="Sun Q."/>
            <person name="Mori K."/>
        </authorList>
    </citation>
    <scope>NUCLEOTIDE SEQUENCE [LARGE SCALE GENOMIC DNA]</scope>
    <source>
        <strain evidence="8 9">ATCC 51272</strain>
    </source>
</reference>
<comment type="similarity">
    <text evidence="2">Belongs to the SusD family.</text>
</comment>
<sequence length="475" mass="53077">MNKHIHTSTCRTLGLVLAGVLALSACNDYLNEKPKGKNIPETLADYAQLLNYENGAHRYDVTQAENLLGDRYVSAYYLTGSNPLYQANYNWDTSIDRAEWNKSDETTYYQGYANIAVANLVMENAMTATDATDAERHTVYAEAQALRAMAYYQLANFYADTYNPATAQTTRCVPIITSSAVNAPYEQGSVQQVYDLIIADVEAALPYLPDMGQNILLPGKGACYAFLARVYLTMMNYDQASAYADRALAVNRKLYDWTAFYEANKTAIETPDVWTRATSPMGFDYCENYDFKHGDMSRAEGITGVPQWRSQTVEDGDAKFYANWKLRDYGGGTVYYYGMTTGYFNMGGCRTAEQYLIKAECEARKGNLTAAMDWLNQLRRTRILPDKYLPVVATTANEAMAAICRTKFNELIGSIVPFADIRRLNAEGKFPYTLTRTHNGKTESLAGDSYLWTMVFPLGAISNPGGGTLQYNATR</sequence>
<accession>A0ABV5ZI46</accession>
<evidence type="ECO:0000256" key="4">
    <source>
        <dbReference type="ARBA" id="ARBA00023136"/>
    </source>
</evidence>
<dbReference type="InterPro" id="IPR012944">
    <property type="entry name" value="SusD_RagB_dom"/>
</dbReference>
<dbReference type="PROSITE" id="PS51257">
    <property type="entry name" value="PROKAR_LIPOPROTEIN"/>
    <property type="match status" value="1"/>
</dbReference>
<evidence type="ECO:0000259" key="7">
    <source>
        <dbReference type="Pfam" id="PF14322"/>
    </source>
</evidence>
<keyword evidence="4" id="KW-0472">Membrane</keyword>
<evidence type="ECO:0000313" key="8">
    <source>
        <dbReference type="EMBL" id="MFB9897031.1"/>
    </source>
</evidence>
<keyword evidence="5" id="KW-0998">Cell outer membrane</keyword>
<comment type="subcellular location">
    <subcellularLocation>
        <location evidence="1">Cell outer membrane</location>
    </subcellularLocation>
</comment>
<dbReference type="Pfam" id="PF14322">
    <property type="entry name" value="SusD-like_3"/>
    <property type="match status" value="1"/>
</dbReference>
<dbReference type="InterPro" id="IPR033985">
    <property type="entry name" value="SusD-like_N"/>
</dbReference>
<evidence type="ECO:0000256" key="2">
    <source>
        <dbReference type="ARBA" id="ARBA00006275"/>
    </source>
</evidence>
<dbReference type="EMBL" id="JBHLZF010000001">
    <property type="protein sequence ID" value="MFB9897031.1"/>
    <property type="molecule type" value="Genomic_DNA"/>
</dbReference>
<feature type="domain" description="SusD-like N-terminal" evidence="7">
    <location>
        <begin position="28"/>
        <end position="232"/>
    </location>
</feature>
<gene>
    <name evidence="8" type="ORF">ACFFK8_04175</name>
</gene>
<dbReference type="RefSeq" id="WP_044249487.1">
    <property type="nucleotide sequence ID" value="NZ_JBHLZF010000001.1"/>
</dbReference>
<evidence type="ECO:0000256" key="5">
    <source>
        <dbReference type="ARBA" id="ARBA00023237"/>
    </source>
</evidence>
<evidence type="ECO:0000256" key="3">
    <source>
        <dbReference type="ARBA" id="ARBA00022729"/>
    </source>
</evidence>
<evidence type="ECO:0000313" key="9">
    <source>
        <dbReference type="Proteomes" id="UP001589688"/>
    </source>
</evidence>
<evidence type="ECO:0000256" key="1">
    <source>
        <dbReference type="ARBA" id="ARBA00004442"/>
    </source>
</evidence>
<dbReference type="Pfam" id="PF07980">
    <property type="entry name" value="SusD_RagB"/>
    <property type="match status" value="1"/>
</dbReference>
<keyword evidence="3" id="KW-0732">Signal</keyword>
<keyword evidence="9" id="KW-1185">Reference proteome</keyword>
<dbReference type="SUPFAM" id="SSF48452">
    <property type="entry name" value="TPR-like"/>
    <property type="match status" value="1"/>
</dbReference>
<dbReference type="InterPro" id="IPR011990">
    <property type="entry name" value="TPR-like_helical_dom_sf"/>
</dbReference>
<dbReference type="Gene3D" id="1.25.40.390">
    <property type="match status" value="1"/>
</dbReference>
<protein>
    <submittedName>
        <fullName evidence="8">RagB/SusD family nutrient uptake outer membrane protein</fullName>
    </submittedName>
</protein>
<evidence type="ECO:0000259" key="6">
    <source>
        <dbReference type="Pfam" id="PF07980"/>
    </source>
</evidence>
<organism evidence="8 9">
    <name type="scientific">Hallella seregens ATCC 51272</name>
    <dbReference type="NCBI Taxonomy" id="1336250"/>
    <lineage>
        <taxon>Bacteria</taxon>
        <taxon>Pseudomonadati</taxon>
        <taxon>Bacteroidota</taxon>
        <taxon>Bacteroidia</taxon>
        <taxon>Bacteroidales</taxon>
        <taxon>Prevotellaceae</taxon>
        <taxon>Hallella</taxon>
    </lineage>
</organism>
<dbReference type="Proteomes" id="UP001589688">
    <property type="component" value="Unassembled WGS sequence"/>
</dbReference>